<comment type="subunit">
    <text evidence="3">Heterodimer of an alpha and a beta subunit.</text>
</comment>
<dbReference type="Gene3D" id="3.40.50.620">
    <property type="entry name" value="HUPs"/>
    <property type="match status" value="1"/>
</dbReference>
<dbReference type="Proteomes" id="UP000233249">
    <property type="component" value="Unassembled WGS sequence"/>
</dbReference>
<proteinExistence type="inferred from homology"/>
<evidence type="ECO:0000256" key="4">
    <source>
        <dbReference type="ARBA" id="ARBA00016797"/>
    </source>
</evidence>
<comment type="cofactor">
    <cofactor evidence="1">
        <name>FAD</name>
        <dbReference type="ChEBI" id="CHEBI:57692"/>
    </cofactor>
</comment>
<sequence>MQRRRKGIAVPAIVVLVKSVPDTWSTKALEPDYTIDRVNADTVIDEINEYAVEQALRLRDAHPEAGYRVIALSVGPASADAALRKAIAMGADDAVHVVDEALAGSDVLGTTWALTNAINTVADVALVVAGDASSDGATGALPGILAEYRQVPALTYLREVRLEEGAVVGVREDHRGTWELRAPLPAVISVTDKADKPRFANFKGIMAAKKHQITTLDLAGIGVAPEQVGLAHAATAVTGAAQRPPREAGRVVRGERAAAEVAQFLSDENLI</sequence>
<evidence type="ECO:0000256" key="3">
    <source>
        <dbReference type="ARBA" id="ARBA00011355"/>
    </source>
</evidence>
<name>A0A2N0X696_9CORY</name>
<dbReference type="EMBL" id="PJAF01000023">
    <property type="protein sequence ID" value="PKF68219.1"/>
    <property type="molecule type" value="Genomic_DNA"/>
</dbReference>
<accession>A0A2N0X696</accession>
<reference evidence="9 10" key="1">
    <citation type="submission" date="2017-12" db="EMBL/GenBank/DDBJ databases">
        <title>Corynebacterium mastitidis 16-1433 Genome.</title>
        <authorList>
            <person name="Gulvik C.A."/>
        </authorList>
    </citation>
    <scope>NUCLEOTIDE SEQUENCE [LARGE SCALE GENOMIC DNA]</scope>
    <source>
        <strain evidence="9 10">16-1433</strain>
    </source>
</reference>
<dbReference type="PANTHER" id="PTHR21294">
    <property type="entry name" value="ELECTRON TRANSFER FLAVOPROTEIN BETA-SUBUNIT"/>
    <property type="match status" value="1"/>
</dbReference>
<comment type="function">
    <text evidence="7">The electron transfer flavoprotein serves as a specific electron acceptor for other dehydrogenases. It transfers the electrons to the main respiratory chain via ETF-ubiquinone oxidoreductase (ETF dehydrogenase).</text>
</comment>
<comment type="caution">
    <text evidence="9">The sequence shown here is derived from an EMBL/GenBank/DDBJ whole genome shotgun (WGS) entry which is preliminary data.</text>
</comment>
<dbReference type="InterPro" id="IPR033948">
    <property type="entry name" value="ETF_beta_N"/>
</dbReference>
<dbReference type="CDD" id="cd01714">
    <property type="entry name" value="ETF_beta"/>
    <property type="match status" value="1"/>
</dbReference>
<evidence type="ECO:0000313" key="9">
    <source>
        <dbReference type="EMBL" id="PKF68219.1"/>
    </source>
</evidence>
<feature type="domain" description="Electron transfer flavoprotein alpha/beta-subunit N-terminal" evidence="8">
    <location>
        <begin position="32"/>
        <end position="225"/>
    </location>
</feature>
<evidence type="ECO:0000256" key="6">
    <source>
        <dbReference type="ARBA" id="ARBA00022982"/>
    </source>
</evidence>
<evidence type="ECO:0000259" key="8">
    <source>
        <dbReference type="SMART" id="SM00893"/>
    </source>
</evidence>
<dbReference type="InterPro" id="IPR012255">
    <property type="entry name" value="ETF_b"/>
</dbReference>
<dbReference type="OrthoDB" id="9804960at2"/>
<dbReference type="STRING" id="1121365.GCA_000375365_01419"/>
<evidence type="ECO:0000256" key="1">
    <source>
        <dbReference type="ARBA" id="ARBA00001974"/>
    </source>
</evidence>
<dbReference type="InterPro" id="IPR014730">
    <property type="entry name" value="ETF_a/b_N"/>
</dbReference>
<organism evidence="9 10">
    <name type="scientific">Corynebacterium mastitidis</name>
    <dbReference type="NCBI Taxonomy" id="161890"/>
    <lineage>
        <taxon>Bacteria</taxon>
        <taxon>Bacillati</taxon>
        <taxon>Actinomycetota</taxon>
        <taxon>Actinomycetes</taxon>
        <taxon>Mycobacteriales</taxon>
        <taxon>Corynebacteriaceae</taxon>
        <taxon>Corynebacterium</taxon>
    </lineage>
</organism>
<dbReference type="GO" id="GO:0009055">
    <property type="term" value="F:electron transfer activity"/>
    <property type="evidence" value="ECO:0007669"/>
    <property type="project" value="InterPro"/>
</dbReference>
<protein>
    <recommendedName>
        <fullName evidence="4">Electron transfer flavoprotein subunit beta</fullName>
    </recommendedName>
</protein>
<dbReference type="GO" id="GO:0005829">
    <property type="term" value="C:cytosol"/>
    <property type="evidence" value="ECO:0007669"/>
    <property type="project" value="TreeGrafter"/>
</dbReference>
<dbReference type="InterPro" id="IPR014729">
    <property type="entry name" value="Rossmann-like_a/b/a_fold"/>
</dbReference>
<dbReference type="SUPFAM" id="SSF52402">
    <property type="entry name" value="Adenine nucleotide alpha hydrolases-like"/>
    <property type="match status" value="1"/>
</dbReference>
<dbReference type="AlphaFoldDB" id="A0A2N0X696"/>
<comment type="similarity">
    <text evidence="2">Belongs to the ETF beta-subunit/FixA family.</text>
</comment>
<dbReference type="PIRSF" id="PIRSF000090">
    <property type="entry name" value="Beta-ETF"/>
    <property type="match status" value="1"/>
</dbReference>
<dbReference type="SMART" id="SM00893">
    <property type="entry name" value="ETF"/>
    <property type="match status" value="1"/>
</dbReference>
<evidence type="ECO:0000256" key="5">
    <source>
        <dbReference type="ARBA" id="ARBA00022448"/>
    </source>
</evidence>
<evidence type="ECO:0000313" key="10">
    <source>
        <dbReference type="Proteomes" id="UP000233249"/>
    </source>
</evidence>
<evidence type="ECO:0000256" key="2">
    <source>
        <dbReference type="ARBA" id="ARBA00007557"/>
    </source>
</evidence>
<keyword evidence="6" id="KW-0249">Electron transport</keyword>
<dbReference type="PANTHER" id="PTHR21294:SF8">
    <property type="entry name" value="ELECTRON TRANSFER FLAVOPROTEIN SUBUNIT BETA"/>
    <property type="match status" value="1"/>
</dbReference>
<dbReference type="Pfam" id="PF01012">
    <property type="entry name" value="ETF"/>
    <property type="match status" value="1"/>
</dbReference>
<gene>
    <name evidence="9" type="ORF">CXB45_07990</name>
</gene>
<evidence type="ECO:0000256" key="7">
    <source>
        <dbReference type="ARBA" id="ARBA00025649"/>
    </source>
</evidence>
<keyword evidence="5" id="KW-0813">Transport</keyword>